<dbReference type="GO" id="GO:0008483">
    <property type="term" value="F:transaminase activity"/>
    <property type="evidence" value="ECO:0007669"/>
    <property type="project" value="UniProtKB-KW"/>
</dbReference>
<dbReference type="Gene3D" id="3.90.1150.10">
    <property type="entry name" value="Aspartate Aminotransferase, domain 1"/>
    <property type="match status" value="1"/>
</dbReference>
<dbReference type="Pfam" id="PF00155">
    <property type="entry name" value="Aminotran_1_2"/>
    <property type="match status" value="1"/>
</dbReference>
<dbReference type="PROSITE" id="PS50949">
    <property type="entry name" value="HTH_GNTR"/>
    <property type="match status" value="1"/>
</dbReference>
<dbReference type="PANTHER" id="PTHR46577:SF2">
    <property type="entry name" value="TRANSCRIPTIONAL REGULATORY PROTEIN"/>
    <property type="match status" value="1"/>
</dbReference>
<keyword evidence="4" id="KW-0663">Pyridoxal phosphate</keyword>
<evidence type="ECO:0000259" key="8">
    <source>
        <dbReference type="PROSITE" id="PS50949"/>
    </source>
</evidence>
<dbReference type="GO" id="GO:0030170">
    <property type="term" value="F:pyridoxal phosphate binding"/>
    <property type="evidence" value="ECO:0007669"/>
    <property type="project" value="InterPro"/>
</dbReference>
<dbReference type="RefSeq" id="WP_019442445.1">
    <property type="nucleotide sequence ID" value="NZ_ALOE01000030.1"/>
</dbReference>
<dbReference type="OrthoDB" id="9804020at2"/>
<keyword evidence="2 9" id="KW-0032">Aminotransferase</keyword>
<dbReference type="SUPFAM" id="SSF46785">
    <property type="entry name" value="Winged helix' DNA-binding domain"/>
    <property type="match status" value="1"/>
</dbReference>
<gene>
    <name evidence="9" type="ORF">FR932_18075</name>
</gene>
<evidence type="ECO:0000256" key="5">
    <source>
        <dbReference type="ARBA" id="ARBA00023015"/>
    </source>
</evidence>
<dbReference type="GO" id="GO:0003677">
    <property type="term" value="F:DNA binding"/>
    <property type="evidence" value="ECO:0007669"/>
    <property type="project" value="UniProtKB-KW"/>
</dbReference>
<evidence type="ECO:0000256" key="3">
    <source>
        <dbReference type="ARBA" id="ARBA00022679"/>
    </source>
</evidence>
<dbReference type="Pfam" id="PF00392">
    <property type="entry name" value="GntR"/>
    <property type="match status" value="1"/>
</dbReference>
<keyword evidence="10" id="KW-1185">Reference proteome</keyword>
<dbReference type="Gene3D" id="1.10.10.10">
    <property type="entry name" value="Winged helix-like DNA-binding domain superfamily/Winged helix DNA-binding domain"/>
    <property type="match status" value="1"/>
</dbReference>
<dbReference type="CDD" id="cd07377">
    <property type="entry name" value="WHTH_GntR"/>
    <property type="match status" value="1"/>
</dbReference>
<dbReference type="FunFam" id="3.40.640.10:FF:000023">
    <property type="entry name" value="Transcriptional regulator, GntR family"/>
    <property type="match status" value="1"/>
</dbReference>
<evidence type="ECO:0000256" key="6">
    <source>
        <dbReference type="ARBA" id="ARBA00023125"/>
    </source>
</evidence>
<dbReference type="KEGG" id="mmaa:FR932_18075"/>
<dbReference type="Proteomes" id="UP000327424">
    <property type="component" value="Chromosome"/>
</dbReference>
<evidence type="ECO:0000256" key="4">
    <source>
        <dbReference type="ARBA" id="ARBA00022898"/>
    </source>
</evidence>
<dbReference type="InterPro" id="IPR036388">
    <property type="entry name" value="WH-like_DNA-bd_sf"/>
</dbReference>
<dbReference type="SMART" id="SM00345">
    <property type="entry name" value="HTH_GNTR"/>
    <property type="match status" value="1"/>
</dbReference>
<dbReference type="InterPro" id="IPR051446">
    <property type="entry name" value="HTH_trans_reg/aminotransferase"/>
</dbReference>
<comment type="similarity">
    <text evidence="1">In the C-terminal section; belongs to the class-I pyridoxal-phosphate-dependent aminotransferase family.</text>
</comment>
<sequence>MLLQKSRYHGVAAEIQLQIEQRIWLPGERIPSIRKMSRIQNISPMTVLKAYELLEAEGWIYAKPRSGYFVAAHLNRLAIPQQTIPQLTNRAIKINEHVFEVLTACKRPDIVPLGSAFPDPELFPLKELGQALAKTIKTMPAISAVTELPPGSVALRRAIAQRYIRDGIDVSIEDIVITSGAMESLGLSLMAVTKPGDTVAIESPAFYGVLQTVERLQLKAIEITTDPQFGMSVDALQHAVQHHDIKACWLMSKYQNPLGASMPKQDKLALLDVLTKAQIPLLEDDVYSELYFSEQKPQPIKAYDEQGLVLHCSSFSKCLAPGFRVGWVVAGRYAKQIEQLQLMTTLSAAVPNQLAIAEFVLYGRYDIHLRQLRRQLTSRQQQMQHAIEECFPAETKITRPSGGYFLWLVLPEHINTGELLHTLLDQYNISIAPGTLFASDHKYKNCMRINCSYLLTDKIRAALITLARCISSSPHK</sequence>
<evidence type="ECO:0000256" key="1">
    <source>
        <dbReference type="ARBA" id="ARBA00005384"/>
    </source>
</evidence>
<dbReference type="CDD" id="cd00609">
    <property type="entry name" value="AAT_like"/>
    <property type="match status" value="1"/>
</dbReference>
<dbReference type="PANTHER" id="PTHR46577">
    <property type="entry name" value="HTH-TYPE TRANSCRIPTIONAL REGULATORY PROTEIN GABR"/>
    <property type="match status" value="1"/>
</dbReference>
<dbReference type="InterPro" id="IPR015422">
    <property type="entry name" value="PyrdxlP-dep_Trfase_small"/>
</dbReference>
<reference evidence="9 10" key="1">
    <citation type="submission" date="2019-09" db="EMBL/GenBank/DDBJ databases">
        <title>Hybrid Assembly of the complete Genome of the Deep-Sea Bacterium Moritella marina from long Nanopore and Illumina reads.</title>
        <authorList>
            <person name="Magin S."/>
            <person name="Georgoulis A."/>
            <person name="Papadimitriou K."/>
            <person name="Iliakis G."/>
            <person name="Vorgias C.E."/>
        </authorList>
    </citation>
    <scope>NUCLEOTIDE SEQUENCE [LARGE SCALE GENOMIC DNA]</scope>
    <source>
        <strain evidence="9 10">MP-1</strain>
    </source>
</reference>
<keyword evidence="5" id="KW-0805">Transcription regulation</keyword>
<dbReference type="InterPro" id="IPR015424">
    <property type="entry name" value="PyrdxlP-dep_Trfase"/>
</dbReference>
<dbReference type="GO" id="GO:0003700">
    <property type="term" value="F:DNA-binding transcription factor activity"/>
    <property type="evidence" value="ECO:0007669"/>
    <property type="project" value="InterPro"/>
</dbReference>
<feature type="domain" description="HTH gntR-type" evidence="8">
    <location>
        <begin position="5"/>
        <end position="73"/>
    </location>
</feature>
<dbReference type="AlphaFoldDB" id="A0A5J6WN77"/>
<name>A0A5J6WN77_MORMI</name>
<dbReference type="InterPro" id="IPR036390">
    <property type="entry name" value="WH_DNA-bd_sf"/>
</dbReference>
<keyword evidence="7" id="KW-0804">Transcription</keyword>
<evidence type="ECO:0000256" key="7">
    <source>
        <dbReference type="ARBA" id="ARBA00023163"/>
    </source>
</evidence>
<evidence type="ECO:0000313" key="10">
    <source>
        <dbReference type="Proteomes" id="UP000327424"/>
    </source>
</evidence>
<organism evidence="9 10">
    <name type="scientific">Moritella marina ATCC 15381</name>
    <dbReference type="NCBI Taxonomy" id="1202962"/>
    <lineage>
        <taxon>Bacteria</taxon>
        <taxon>Pseudomonadati</taxon>
        <taxon>Pseudomonadota</taxon>
        <taxon>Gammaproteobacteria</taxon>
        <taxon>Alteromonadales</taxon>
        <taxon>Moritellaceae</taxon>
        <taxon>Moritella</taxon>
    </lineage>
</organism>
<protein>
    <submittedName>
        <fullName evidence="9">PLP-dependent aminotransferase family protein</fullName>
    </submittedName>
</protein>
<dbReference type="Gene3D" id="3.40.640.10">
    <property type="entry name" value="Type I PLP-dependent aspartate aminotransferase-like (Major domain)"/>
    <property type="match status" value="1"/>
</dbReference>
<evidence type="ECO:0000256" key="2">
    <source>
        <dbReference type="ARBA" id="ARBA00022576"/>
    </source>
</evidence>
<accession>A0A5J6WN77</accession>
<dbReference type="InterPro" id="IPR004839">
    <property type="entry name" value="Aminotransferase_I/II_large"/>
</dbReference>
<dbReference type="EMBL" id="CP044399">
    <property type="protein sequence ID" value="QFI39586.1"/>
    <property type="molecule type" value="Genomic_DNA"/>
</dbReference>
<proteinExistence type="inferred from homology"/>
<evidence type="ECO:0000313" key="9">
    <source>
        <dbReference type="EMBL" id="QFI39586.1"/>
    </source>
</evidence>
<keyword evidence="3 9" id="KW-0808">Transferase</keyword>
<dbReference type="InterPro" id="IPR015421">
    <property type="entry name" value="PyrdxlP-dep_Trfase_major"/>
</dbReference>
<keyword evidence="6" id="KW-0238">DNA-binding</keyword>
<dbReference type="SUPFAM" id="SSF53383">
    <property type="entry name" value="PLP-dependent transferases"/>
    <property type="match status" value="1"/>
</dbReference>
<dbReference type="InterPro" id="IPR000524">
    <property type="entry name" value="Tscrpt_reg_HTH_GntR"/>
</dbReference>